<sequence length="333" mass="33544">MAQHSMVFAFDPASLEPASELNGPNINSFAASSSPAAAAPLHRALPSEVEPAMEPHEAALRQQPYAVVLRPCGGGAAAAGAAARGGVDPAKDDPADSAADSCQEAVTATAAAATVLVVEPNLREIFRVSPSTSEYAEAVAALPEVWVGPRSCLLALARDMCDAMALNFRVQGLDVPPWRRRASVLDRWSARHPLASSPLHHTDTGRDRNGDPAAGADTSATAVAAAPNSTGVQPQCGGGAGQRALREASTRPAHAAAMAADAAEEAVTVSIGPTIAAITGTASYQRGCGANAGGRVAAAPPGRVTHGSAATACSHAPAMVVYGFELPSPAIAC</sequence>
<dbReference type="InterPro" id="IPR006502">
    <property type="entry name" value="PDDEXK-like"/>
</dbReference>
<dbReference type="PANTHER" id="PTHR31579">
    <property type="entry name" value="OS03G0796600 PROTEIN"/>
    <property type="match status" value="1"/>
</dbReference>
<reference evidence="3" key="1">
    <citation type="journal article" date="2016" name="Nat. Commun.">
        <title>The Gonium pectorale genome demonstrates co-option of cell cycle regulation during the evolution of multicellularity.</title>
        <authorList>
            <person name="Hanschen E.R."/>
            <person name="Marriage T.N."/>
            <person name="Ferris P.J."/>
            <person name="Hamaji T."/>
            <person name="Toyoda A."/>
            <person name="Fujiyama A."/>
            <person name="Neme R."/>
            <person name="Noguchi H."/>
            <person name="Minakuchi Y."/>
            <person name="Suzuki M."/>
            <person name="Kawai-Toyooka H."/>
            <person name="Smith D.R."/>
            <person name="Sparks H."/>
            <person name="Anderson J."/>
            <person name="Bakaric R."/>
            <person name="Luria V."/>
            <person name="Karger A."/>
            <person name="Kirschner M.W."/>
            <person name="Durand P.M."/>
            <person name="Michod R.E."/>
            <person name="Nozaki H."/>
            <person name="Olson B.J."/>
        </authorList>
    </citation>
    <scope>NUCLEOTIDE SEQUENCE [LARGE SCALE GENOMIC DNA]</scope>
    <source>
        <strain evidence="3">NIES-2863</strain>
    </source>
</reference>
<dbReference type="Pfam" id="PF04720">
    <property type="entry name" value="PDDEXK_6"/>
    <property type="match status" value="1"/>
</dbReference>
<dbReference type="PANTHER" id="PTHR31579:SF1">
    <property type="entry name" value="OS03G0796600 PROTEIN"/>
    <property type="match status" value="1"/>
</dbReference>
<name>A0A150GQ08_GONPE</name>
<evidence type="ECO:0000313" key="2">
    <source>
        <dbReference type="EMBL" id="KXZ51822.1"/>
    </source>
</evidence>
<evidence type="ECO:0000256" key="1">
    <source>
        <dbReference type="SAM" id="MobiDB-lite"/>
    </source>
</evidence>
<comment type="caution">
    <text evidence="2">The sequence shown here is derived from an EMBL/GenBank/DDBJ whole genome shotgun (WGS) entry which is preliminary data.</text>
</comment>
<dbReference type="AlphaFoldDB" id="A0A150GQ08"/>
<feature type="region of interest" description="Disordered" evidence="1">
    <location>
        <begin position="194"/>
        <end position="252"/>
    </location>
</feature>
<feature type="compositionally biased region" description="Basic and acidic residues" evidence="1">
    <location>
        <begin position="200"/>
        <end position="210"/>
    </location>
</feature>
<dbReference type="STRING" id="33097.A0A150GQ08"/>
<organism evidence="2 3">
    <name type="scientific">Gonium pectorale</name>
    <name type="common">Green alga</name>
    <dbReference type="NCBI Taxonomy" id="33097"/>
    <lineage>
        <taxon>Eukaryota</taxon>
        <taxon>Viridiplantae</taxon>
        <taxon>Chlorophyta</taxon>
        <taxon>core chlorophytes</taxon>
        <taxon>Chlorophyceae</taxon>
        <taxon>CS clade</taxon>
        <taxon>Chlamydomonadales</taxon>
        <taxon>Volvocaceae</taxon>
        <taxon>Gonium</taxon>
    </lineage>
</organism>
<dbReference type="OrthoDB" id="691424at2759"/>
<protein>
    <submittedName>
        <fullName evidence="2">Uncharacterized protein</fullName>
    </submittedName>
</protein>
<gene>
    <name evidence="2" type="ORF">GPECTOR_11g262</name>
</gene>
<feature type="compositionally biased region" description="Low complexity" evidence="1">
    <location>
        <begin position="211"/>
        <end position="227"/>
    </location>
</feature>
<dbReference type="Proteomes" id="UP000075714">
    <property type="component" value="Unassembled WGS sequence"/>
</dbReference>
<keyword evidence="3" id="KW-1185">Reference proteome</keyword>
<evidence type="ECO:0000313" key="3">
    <source>
        <dbReference type="Proteomes" id="UP000075714"/>
    </source>
</evidence>
<proteinExistence type="predicted"/>
<accession>A0A150GQ08</accession>
<dbReference type="EMBL" id="LSYV01000012">
    <property type="protein sequence ID" value="KXZ51822.1"/>
    <property type="molecule type" value="Genomic_DNA"/>
</dbReference>